<dbReference type="AlphaFoldDB" id="A0ABD5RBW1"/>
<protein>
    <recommendedName>
        <fullName evidence="1">DUF7836 domain-containing protein</fullName>
    </recommendedName>
</protein>
<organism evidence="2 3">
    <name type="scientific">Salinirubrum litoreum</name>
    <dbReference type="NCBI Taxonomy" id="1126234"/>
    <lineage>
        <taxon>Archaea</taxon>
        <taxon>Methanobacteriati</taxon>
        <taxon>Methanobacteriota</taxon>
        <taxon>Stenosarchaea group</taxon>
        <taxon>Halobacteria</taxon>
        <taxon>Halobacteriales</taxon>
        <taxon>Haloferacaceae</taxon>
        <taxon>Salinirubrum</taxon>
    </lineage>
</organism>
<dbReference type="EMBL" id="JBHSKX010000002">
    <property type="protein sequence ID" value="MFC5367520.1"/>
    <property type="molecule type" value="Genomic_DNA"/>
</dbReference>
<evidence type="ECO:0000259" key="1">
    <source>
        <dbReference type="Pfam" id="PF25206"/>
    </source>
</evidence>
<proteinExistence type="predicted"/>
<gene>
    <name evidence="2" type="ORF">ACFPJ5_11280</name>
</gene>
<dbReference type="Proteomes" id="UP001596201">
    <property type="component" value="Unassembled WGS sequence"/>
</dbReference>
<name>A0ABD5RBW1_9EURY</name>
<evidence type="ECO:0000313" key="2">
    <source>
        <dbReference type="EMBL" id="MFC5367520.1"/>
    </source>
</evidence>
<keyword evidence="3" id="KW-1185">Reference proteome</keyword>
<reference evidence="2 3" key="1">
    <citation type="journal article" date="2019" name="Int. J. Syst. Evol. Microbiol.">
        <title>The Global Catalogue of Microorganisms (GCM) 10K type strain sequencing project: providing services to taxonomists for standard genome sequencing and annotation.</title>
        <authorList>
            <consortium name="The Broad Institute Genomics Platform"/>
            <consortium name="The Broad Institute Genome Sequencing Center for Infectious Disease"/>
            <person name="Wu L."/>
            <person name="Ma J."/>
        </authorList>
    </citation>
    <scope>NUCLEOTIDE SEQUENCE [LARGE SCALE GENOMIC DNA]</scope>
    <source>
        <strain evidence="2 3">CGMCC 1.12237</strain>
    </source>
</reference>
<evidence type="ECO:0000313" key="3">
    <source>
        <dbReference type="Proteomes" id="UP001596201"/>
    </source>
</evidence>
<dbReference type="InterPro" id="IPR057158">
    <property type="entry name" value="DUF7836"/>
</dbReference>
<sequence length="60" mass="6948">MQETQVQLLCPACTRDWELDPRDLSGPREDFACPDCEETGVTADFLRTKRDLDVLRQFSE</sequence>
<dbReference type="Pfam" id="PF25206">
    <property type="entry name" value="DUF7836"/>
    <property type="match status" value="1"/>
</dbReference>
<comment type="caution">
    <text evidence="2">The sequence shown here is derived from an EMBL/GenBank/DDBJ whole genome shotgun (WGS) entry which is preliminary data.</text>
</comment>
<accession>A0ABD5RBW1</accession>
<dbReference type="RefSeq" id="WP_227229772.1">
    <property type="nucleotide sequence ID" value="NZ_JAJCVJ010000002.1"/>
</dbReference>
<feature type="domain" description="DUF7836" evidence="1">
    <location>
        <begin position="1"/>
        <end position="58"/>
    </location>
</feature>